<dbReference type="EMBL" id="JARYZI010000003">
    <property type="protein sequence ID" value="MDH8677833.1"/>
    <property type="molecule type" value="Genomic_DNA"/>
</dbReference>
<reference evidence="1 2" key="1">
    <citation type="submission" date="2023-04" db="EMBL/GenBank/DDBJ databases">
        <title>Fusibacter bizertensis strain WBS, isolated from littoral bottom sediments of the Arctic seas - biochemical and genomic analysis.</title>
        <authorList>
            <person name="Brioukhanov A.L."/>
        </authorList>
    </citation>
    <scope>NUCLEOTIDE SEQUENCE [LARGE SCALE GENOMIC DNA]</scope>
    <source>
        <strain evidence="1 2">WBS</strain>
    </source>
</reference>
<protein>
    <submittedName>
        <fullName evidence="1">Uncharacterized protein</fullName>
    </submittedName>
</protein>
<comment type="caution">
    <text evidence="1">The sequence shown here is derived from an EMBL/GenBank/DDBJ whole genome shotgun (WGS) entry which is preliminary data.</text>
</comment>
<evidence type="ECO:0000313" key="1">
    <source>
        <dbReference type="EMBL" id="MDH8677833.1"/>
    </source>
</evidence>
<accession>A0ABT6NBN1</accession>
<evidence type="ECO:0000313" key="2">
    <source>
        <dbReference type="Proteomes" id="UP001158045"/>
    </source>
</evidence>
<proteinExistence type="predicted"/>
<organism evidence="1 2">
    <name type="scientific">Fusibacter bizertensis</name>
    <dbReference type="NCBI Taxonomy" id="1488331"/>
    <lineage>
        <taxon>Bacteria</taxon>
        <taxon>Bacillati</taxon>
        <taxon>Bacillota</taxon>
        <taxon>Clostridia</taxon>
        <taxon>Eubacteriales</taxon>
        <taxon>Eubacteriales Family XII. Incertae Sedis</taxon>
        <taxon>Fusibacter</taxon>
    </lineage>
</organism>
<name>A0ABT6NBN1_9FIRM</name>
<dbReference type="Proteomes" id="UP001158045">
    <property type="component" value="Unassembled WGS sequence"/>
</dbReference>
<keyword evidence="2" id="KW-1185">Reference proteome</keyword>
<gene>
    <name evidence="1" type="ORF">QE109_06725</name>
</gene>
<sequence length="87" mass="9859">MDQTTKDTIYFCLDFVKNNYSAQSQNVQCRNWIKMAMDLVSKSDLPTSDFIVANLKEADDYFSGVNGNATSNTLFEKIEMVKTLLTS</sequence>
<dbReference type="RefSeq" id="WP_281093657.1">
    <property type="nucleotide sequence ID" value="NZ_JARYZI010000003.1"/>
</dbReference>